<evidence type="ECO:0000313" key="1">
    <source>
        <dbReference type="EMBL" id="KAH7836963.1"/>
    </source>
</evidence>
<sequence length="552" mass="60319">MELDTSNPANREAQNDHPPKHGGWITFPFIIATSACLTLGNAGWVSNLTVYMIEEFNVKRIDAAQVFNMVNGSISLSPLIGAIIADSFLGCFSVIWISSFISLLGTVLLTLTSAISSLRPQTCETGSTACPTPSKFQLAILYAGLALSSFGVGGMRFTLTTMGANQFATTKQQSIYFNWYFFSLYASAIAASTAIVYVEDNVSWALGFGLCAGATALGLVIFLLGSRFYRHVKPEGSPFTSLVQVFVASIRKRKVQISLKNEDYYRGHVNGIQEEVAATPTRSFRFLNRAALIAQEDIAPDGSISNPWKLCTLQQVEDLKTLIRIFPLWSSSIFLGTPIGIQTSLLVLQALTMDRHLGPHFQIPAGSMLVFESFFICIALVLSDRFLRPTWQYLTGRPPTPLQLIGLGHVLNISSMAVSAVVESMRRQSAAMPLSVFWLVPQMALVGVGEAFHFPGQVALYYQEFPASLKSMATAAVGMLIGIAFYLSTAVMGCVRRVTGWLPDDIDDGKVDYVFWMLVVVGVVNFGFYMVCAVLYKYRNPEKAVESGGSTS</sequence>
<evidence type="ECO:0000313" key="2">
    <source>
        <dbReference type="Proteomes" id="UP000828048"/>
    </source>
</evidence>
<organism evidence="1 2">
    <name type="scientific">Vaccinium darrowii</name>
    <dbReference type="NCBI Taxonomy" id="229202"/>
    <lineage>
        <taxon>Eukaryota</taxon>
        <taxon>Viridiplantae</taxon>
        <taxon>Streptophyta</taxon>
        <taxon>Embryophyta</taxon>
        <taxon>Tracheophyta</taxon>
        <taxon>Spermatophyta</taxon>
        <taxon>Magnoliopsida</taxon>
        <taxon>eudicotyledons</taxon>
        <taxon>Gunneridae</taxon>
        <taxon>Pentapetalae</taxon>
        <taxon>asterids</taxon>
        <taxon>Ericales</taxon>
        <taxon>Ericaceae</taxon>
        <taxon>Vaccinioideae</taxon>
        <taxon>Vaccinieae</taxon>
        <taxon>Vaccinium</taxon>
    </lineage>
</organism>
<dbReference type="Proteomes" id="UP000828048">
    <property type="component" value="Chromosome 6"/>
</dbReference>
<keyword evidence="2" id="KW-1185">Reference proteome</keyword>
<comment type="caution">
    <text evidence="1">The sequence shown here is derived from an EMBL/GenBank/DDBJ whole genome shotgun (WGS) entry which is preliminary data.</text>
</comment>
<gene>
    <name evidence="1" type="ORF">Vadar_007938</name>
</gene>
<reference evidence="1 2" key="1">
    <citation type="journal article" date="2021" name="Hortic Res">
        <title>High-quality reference genome and annotation aids understanding of berry development for evergreen blueberry (Vaccinium darrowii).</title>
        <authorList>
            <person name="Yu J."/>
            <person name="Hulse-Kemp A.M."/>
            <person name="Babiker E."/>
            <person name="Staton M."/>
        </authorList>
    </citation>
    <scope>NUCLEOTIDE SEQUENCE [LARGE SCALE GENOMIC DNA]</scope>
    <source>
        <strain evidence="2">cv. NJ 8807/NJ 8810</strain>
        <tissue evidence="1">Young leaf</tissue>
    </source>
</reference>
<name>A0ACB7X8V0_9ERIC</name>
<dbReference type="EMBL" id="CM037156">
    <property type="protein sequence ID" value="KAH7836963.1"/>
    <property type="molecule type" value="Genomic_DNA"/>
</dbReference>
<proteinExistence type="predicted"/>
<accession>A0ACB7X8V0</accession>
<protein>
    <submittedName>
        <fullName evidence="1">Uncharacterized protein</fullName>
    </submittedName>
</protein>